<accession>A0A8S9NBF2</accession>
<comment type="caution">
    <text evidence="2">The sequence shown here is derived from an EMBL/GenBank/DDBJ whole genome shotgun (WGS) entry which is preliminary data.</text>
</comment>
<evidence type="ECO:0000313" key="3">
    <source>
        <dbReference type="Proteomes" id="UP000712600"/>
    </source>
</evidence>
<organism evidence="2 3">
    <name type="scientific">Brassica cretica</name>
    <name type="common">Mustard</name>
    <dbReference type="NCBI Taxonomy" id="69181"/>
    <lineage>
        <taxon>Eukaryota</taxon>
        <taxon>Viridiplantae</taxon>
        <taxon>Streptophyta</taxon>
        <taxon>Embryophyta</taxon>
        <taxon>Tracheophyta</taxon>
        <taxon>Spermatophyta</taxon>
        <taxon>Magnoliopsida</taxon>
        <taxon>eudicotyledons</taxon>
        <taxon>Gunneridae</taxon>
        <taxon>Pentapetalae</taxon>
        <taxon>rosids</taxon>
        <taxon>malvids</taxon>
        <taxon>Brassicales</taxon>
        <taxon>Brassicaceae</taxon>
        <taxon>Brassiceae</taxon>
        <taxon>Brassica</taxon>
    </lineage>
</organism>
<dbReference type="AlphaFoldDB" id="A0A8S9NBF2"/>
<protein>
    <submittedName>
        <fullName evidence="2">Uncharacterized protein</fullName>
    </submittedName>
</protein>
<sequence length="324" mass="35148">MEERRREGDGSGGDDTWVTRGVSCSEVPRPLAQTTRTRIAFEGSGKKRPFLPVRRKDLGVGGGECFGGEEDEAAAQSLEAPHRKTLSASTNLTTSSAKTAIRNRITHRQTFTPEMDLDMAGSAKALSQCRTRRRGDRIQEKKVSKVRVEREIGGALSSVSLHLKTFATSITLENSKSRRKPPTSGVLSGVGVICSVLWISLKRPTSNLSAAELSRLGDGVIFPLDLSSFNCEEEARGSGWSVSSKSGSWFGVPTVSFRSASERGPAGSRWSQSLKPAFLKRNGVVQNSCGGDLSFLCKMQSSCFFLRYLCLRKCISDDVAVVSD</sequence>
<name>A0A8S9NBF2_BRACR</name>
<gene>
    <name evidence="2" type="ORF">F2Q69_00041620</name>
</gene>
<evidence type="ECO:0000256" key="1">
    <source>
        <dbReference type="SAM" id="MobiDB-lite"/>
    </source>
</evidence>
<evidence type="ECO:0000313" key="2">
    <source>
        <dbReference type="EMBL" id="KAF3499396.1"/>
    </source>
</evidence>
<dbReference type="Proteomes" id="UP000712600">
    <property type="component" value="Unassembled WGS sequence"/>
</dbReference>
<dbReference type="EMBL" id="QGKX02001621">
    <property type="protein sequence ID" value="KAF3499396.1"/>
    <property type="molecule type" value="Genomic_DNA"/>
</dbReference>
<feature type="region of interest" description="Disordered" evidence="1">
    <location>
        <begin position="1"/>
        <end position="31"/>
    </location>
</feature>
<reference evidence="2" key="1">
    <citation type="submission" date="2019-12" db="EMBL/GenBank/DDBJ databases">
        <title>Genome sequencing and annotation of Brassica cretica.</title>
        <authorList>
            <person name="Studholme D.J."/>
            <person name="Sarris P."/>
        </authorList>
    </citation>
    <scope>NUCLEOTIDE SEQUENCE</scope>
    <source>
        <strain evidence="2">PFS-109/04</strain>
        <tissue evidence="2">Leaf</tissue>
    </source>
</reference>
<proteinExistence type="predicted"/>